<dbReference type="Proteomes" id="UP000824120">
    <property type="component" value="Chromosome 9"/>
</dbReference>
<evidence type="ECO:0000313" key="2">
    <source>
        <dbReference type="Proteomes" id="UP000824120"/>
    </source>
</evidence>
<reference evidence="1 2" key="1">
    <citation type="submission" date="2020-09" db="EMBL/GenBank/DDBJ databases">
        <title>De no assembly of potato wild relative species, Solanum commersonii.</title>
        <authorList>
            <person name="Cho K."/>
        </authorList>
    </citation>
    <scope>NUCLEOTIDE SEQUENCE [LARGE SCALE GENOMIC DNA]</scope>
    <source>
        <strain evidence="1">LZ3.2</strain>
        <tissue evidence="1">Leaf</tissue>
    </source>
</reference>
<sequence length="146" mass="16634">MSLLNSGQLTFVIDYQSRFEDASLGYGDFNVPTSDIAYVSLQWSDITNSPLLQCCDEKFEGNNKTNVPKVFDNLSERSKDTSSIDISCKLSRLEVEDQHKAKTRMMKRKFLPSEMEKFTLNMNSSLLNSGKNVSNSFNLQLPHDYN</sequence>
<comment type="caution">
    <text evidence="1">The sequence shown here is derived from an EMBL/GenBank/DDBJ whole genome shotgun (WGS) entry which is preliminary data.</text>
</comment>
<evidence type="ECO:0000313" key="1">
    <source>
        <dbReference type="EMBL" id="KAG5587405.1"/>
    </source>
</evidence>
<organism evidence="1 2">
    <name type="scientific">Solanum commersonii</name>
    <name type="common">Commerson's wild potato</name>
    <name type="synonym">Commerson's nightshade</name>
    <dbReference type="NCBI Taxonomy" id="4109"/>
    <lineage>
        <taxon>Eukaryota</taxon>
        <taxon>Viridiplantae</taxon>
        <taxon>Streptophyta</taxon>
        <taxon>Embryophyta</taxon>
        <taxon>Tracheophyta</taxon>
        <taxon>Spermatophyta</taxon>
        <taxon>Magnoliopsida</taxon>
        <taxon>eudicotyledons</taxon>
        <taxon>Gunneridae</taxon>
        <taxon>Pentapetalae</taxon>
        <taxon>asterids</taxon>
        <taxon>lamiids</taxon>
        <taxon>Solanales</taxon>
        <taxon>Solanaceae</taxon>
        <taxon>Solanoideae</taxon>
        <taxon>Solaneae</taxon>
        <taxon>Solanum</taxon>
    </lineage>
</organism>
<gene>
    <name evidence="1" type="ORF">H5410_047839</name>
</gene>
<proteinExistence type="predicted"/>
<keyword evidence="2" id="KW-1185">Reference proteome</keyword>
<dbReference type="AlphaFoldDB" id="A0A9J5XI48"/>
<accession>A0A9J5XI48</accession>
<name>A0A9J5XI48_SOLCO</name>
<protein>
    <submittedName>
        <fullName evidence="1">Uncharacterized protein</fullName>
    </submittedName>
</protein>
<dbReference type="EMBL" id="JACXVP010000009">
    <property type="protein sequence ID" value="KAG5587405.1"/>
    <property type="molecule type" value="Genomic_DNA"/>
</dbReference>